<name>A0A176WSX5_MARPO</name>
<evidence type="ECO:0000313" key="2">
    <source>
        <dbReference type="Proteomes" id="UP000077202"/>
    </source>
</evidence>
<gene>
    <name evidence="1" type="ORF">AXG93_464s1150</name>
</gene>
<reference evidence="1" key="1">
    <citation type="submission" date="2016-03" db="EMBL/GenBank/DDBJ databases">
        <title>Mechanisms controlling the formation of the plant cell surface in tip-growing cells are functionally conserved among land plants.</title>
        <authorList>
            <person name="Honkanen S."/>
            <person name="Jones V.A."/>
            <person name="Morieri G."/>
            <person name="Champion C."/>
            <person name="Hetherington A.J."/>
            <person name="Kelly S."/>
            <person name="Saint-Marcoux D."/>
            <person name="Proust H."/>
            <person name="Prescott H."/>
            <person name="Dolan L."/>
        </authorList>
    </citation>
    <scope>NUCLEOTIDE SEQUENCE [LARGE SCALE GENOMIC DNA]</scope>
    <source>
        <tissue evidence="1">Whole gametophyte</tissue>
    </source>
</reference>
<evidence type="ECO:0000313" key="1">
    <source>
        <dbReference type="EMBL" id="OAE35382.1"/>
    </source>
</evidence>
<dbReference type="AlphaFoldDB" id="A0A176WSX5"/>
<sequence length="128" mass="14231">MGMGKLSVTMKLKENKIPGRYSSELNHTHHSECRRYGHEREKQRVEKLLADLHCKVEALIPFRVQSPISSTGSTTEALAETGETELKHVSLHITEGAESLENLAILHLAFVHVCSVDVNLMSTKLALS</sequence>
<organism evidence="1 2">
    <name type="scientific">Marchantia polymorpha subsp. ruderalis</name>
    <dbReference type="NCBI Taxonomy" id="1480154"/>
    <lineage>
        <taxon>Eukaryota</taxon>
        <taxon>Viridiplantae</taxon>
        <taxon>Streptophyta</taxon>
        <taxon>Embryophyta</taxon>
        <taxon>Marchantiophyta</taxon>
        <taxon>Marchantiopsida</taxon>
        <taxon>Marchantiidae</taxon>
        <taxon>Marchantiales</taxon>
        <taxon>Marchantiaceae</taxon>
        <taxon>Marchantia</taxon>
    </lineage>
</organism>
<dbReference type="EMBL" id="LVLJ01000173">
    <property type="protein sequence ID" value="OAE35382.1"/>
    <property type="molecule type" value="Genomic_DNA"/>
</dbReference>
<protein>
    <submittedName>
        <fullName evidence="1">Uncharacterized protein</fullName>
    </submittedName>
</protein>
<comment type="caution">
    <text evidence="1">The sequence shown here is derived from an EMBL/GenBank/DDBJ whole genome shotgun (WGS) entry which is preliminary data.</text>
</comment>
<keyword evidence="2" id="KW-1185">Reference proteome</keyword>
<accession>A0A176WSX5</accession>
<proteinExistence type="predicted"/>
<dbReference type="Proteomes" id="UP000077202">
    <property type="component" value="Unassembled WGS sequence"/>
</dbReference>